<proteinExistence type="inferred from homology"/>
<keyword evidence="4" id="KW-0804">Transcription</keyword>
<dbReference type="KEGG" id="spib:G8759_12280"/>
<dbReference type="PIRSF" id="PIRSF019455">
    <property type="entry name" value="CopR_AtkY"/>
    <property type="match status" value="1"/>
</dbReference>
<dbReference type="EMBL" id="CP050063">
    <property type="protein sequence ID" value="QIP13351.1"/>
    <property type="molecule type" value="Genomic_DNA"/>
</dbReference>
<evidence type="ECO:0000256" key="3">
    <source>
        <dbReference type="ARBA" id="ARBA00023125"/>
    </source>
</evidence>
<keyword evidence="2" id="KW-0805">Transcription regulation</keyword>
<evidence type="ECO:0000256" key="1">
    <source>
        <dbReference type="ARBA" id="ARBA00011046"/>
    </source>
</evidence>
<sequence length="134" mass="15488">MKATKHENSAPSEPTKSELEILQILWEFGPTTARFVNDHLNQHTRKVIYMSTLKLMQIMVEKGLLKKDESQMKHIYWAAVEEAKTKGFLLDRVVDTLFNGSAGNLMMQLLGNKKISPQEIETFRELLKKIDQKQ</sequence>
<reference evidence="5 6" key="1">
    <citation type="submission" date="2020-03" db="EMBL/GenBank/DDBJ databases">
        <authorList>
            <person name="Kim M.K."/>
        </authorList>
    </citation>
    <scope>NUCLEOTIDE SEQUENCE [LARGE SCALE GENOMIC DNA]</scope>
    <source>
        <strain evidence="5 6">BT328</strain>
    </source>
</reference>
<dbReference type="Pfam" id="PF03965">
    <property type="entry name" value="Penicillinase_R"/>
    <property type="match status" value="1"/>
</dbReference>
<evidence type="ECO:0000256" key="4">
    <source>
        <dbReference type="ARBA" id="ARBA00023163"/>
    </source>
</evidence>
<dbReference type="Gene3D" id="1.10.10.10">
    <property type="entry name" value="Winged helix-like DNA-binding domain superfamily/Winged helix DNA-binding domain"/>
    <property type="match status" value="1"/>
</dbReference>
<dbReference type="RefSeq" id="WP_167208335.1">
    <property type="nucleotide sequence ID" value="NZ_CP050063.1"/>
</dbReference>
<dbReference type="GO" id="GO:0045892">
    <property type="term" value="P:negative regulation of DNA-templated transcription"/>
    <property type="evidence" value="ECO:0007669"/>
    <property type="project" value="InterPro"/>
</dbReference>
<accession>A0A6G9ALK3</accession>
<protein>
    <submittedName>
        <fullName evidence="5">BlaI/MecI/CopY family transcriptional regulator</fullName>
    </submittedName>
</protein>
<dbReference type="GO" id="GO:0003677">
    <property type="term" value="F:DNA binding"/>
    <property type="evidence" value="ECO:0007669"/>
    <property type="project" value="UniProtKB-KW"/>
</dbReference>
<name>A0A6G9ALK3_9BACT</name>
<comment type="similarity">
    <text evidence="1">Belongs to the BlaI transcriptional regulatory family.</text>
</comment>
<dbReference type="InterPro" id="IPR036388">
    <property type="entry name" value="WH-like_DNA-bd_sf"/>
</dbReference>
<dbReference type="InterPro" id="IPR036390">
    <property type="entry name" value="WH_DNA-bd_sf"/>
</dbReference>
<evidence type="ECO:0000313" key="5">
    <source>
        <dbReference type="EMBL" id="QIP13351.1"/>
    </source>
</evidence>
<evidence type="ECO:0000256" key="2">
    <source>
        <dbReference type="ARBA" id="ARBA00023015"/>
    </source>
</evidence>
<dbReference type="Proteomes" id="UP000501802">
    <property type="component" value="Chromosome"/>
</dbReference>
<keyword evidence="6" id="KW-1185">Reference proteome</keyword>
<keyword evidence="3" id="KW-0238">DNA-binding</keyword>
<evidence type="ECO:0000313" key="6">
    <source>
        <dbReference type="Proteomes" id="UP000501802"/>
    </source>
</evidence>
<gene>
    <name evidence="5" type="ORF">G8759_12280</name>
</gene>
<dbReference type="SUPFAM" id="SSF46785">
    <property type="entry name" value="Winged helix' DNA-binding domain"/>
    <property type="match status" value="1"/>
</dbReference>
<dbReference type="InterPro" id="IPR005650">
    <property type="entry name" value="BlaI_family"/>
</dbReference>
<dbReference type="AlphaFoldDB" id="A0A6G9ALK3"/>
<dbReference type="Gene3D" id="1.10.4040.10">
    <property type="entry name" value="Penicillinase repressor domain"/>
    <property type="match status" value="1"/>
</dbReference>
<organism evidence="5 6">
    <name type="scientific">Spirosoma aureum</name>
    <dbReference type="NCBI Taxonomy" id="2692134"/>
    <lineage>
        <taxon>Bacteria</taxon>
        <taxon>Pseudomonadati</taxon>
        <taxon>Bacteroidota</taxon>
        <taxon>Cytophagia</taxon>
        <taxon>Cytophagales</taxon>
        <taxon>Cytophagaceae</taxon>
        <taxon>Spirosoma</taxon>
    </lineage>
</organism>